<evidence type="ECO:0000313" key="3">
    <source>
        <dbReference type="EMBL" id="KIR46933.1"/>
    </source>
</evidence>
<accession>A0A0D0UF43</accession>
<protein>
    <recommendedName>
        <fullName evidence="2">Isochorismatase-like domain-containing protein</fullName>
    </recommendedName>
</protein>
<sequence length="214" mass="24009">MSAAPHTLLLICDLQERKRQDIWEFDAMSSMISKMVRAAKILEIATLTTEQNSKALGTIEEVGQHLQQLQHNNLGIYKKNRLSMQTKGTQRGVDFNKYDTFIVTGIEAHVCILQTALDLLRLESKPTVFILADCISSGNKQEIPIALRRMERDGAIITTSESVLFELLGELQEPDYELVTNNGIGDADHPKFEALVDLIKEEEENTRKALAALL</sequence>
<dbReference type="PANTHER" id="PTHR14119:SF3">
    <property type="entry name" value="ISOCHORISMATASE DOMAIN-CONTAINING PROTEIN 2"/>
    <property type="match status" value="1"/>
</dbReference>
<evidence type="ECO:0000256" key="1">
    <source>
        <dbReference type="ARBA" id="ARBA00006336"/>
    </source>
</evidence>
<feature type="domain" description="Isochorismatase-like" evidence="2">
    <location>
        <begin position="7"/>
        <end position="161"/>
    </location>
</feature>
<dbReference type="PANTHER" id="PTHR14119">
    <property type="entry name" value="HYDROLASE"/>
    <property type="match status" value="1"/>
</dbReference>
<evidence type="ECO:0000259" key="2">
    <source>
        <dbReference type="Pfam" id="PF00857"/>
    </source>
</evidence>
<dbReference type="OrthoDB" id="269496at2759"/>
<name>A0A0D0UF43_CRYGA</name>
<organism evidence="3">
    <name type="scientific">Cryptococcus bacillisporus CA1280</name>
    <dbReference type="NCBI Taxonomy" id="1296109"/>
    <lineage>
        <taxon>Eukaryota</taxon>
        <taxon>Fungi</taxon>
        <taxon>Dikarya</taxon>
        <taxon>Basidiomycota</taxon>
        <taxon>Agaricomycotina</taxon>
        <taxon>Tremellomycetes</taxon>
        <taxon>Tremellales</taxon>
        <taxon>Cryptococcaceae</taxon>
        <taxon>Cryptococcus</taxon>
        <taxon>Cryptococcus gattii species complex</taxon>
    </lineage>
</organism>
<reference evidence="3" key="1">
    <citation type="submission" date="2015-01" db="EMBL/GenBank/DDBJ databases">
        <title>The Genome Sequence of Cryptococcus gattii CA1280.</title>
        <authorList>
            <consortium name="The Broad Institute Genomics Platform"/>
            <person name="Cuomo C."/>
            <person name="Litvintseva A."/>
            <person name="Chen Y."/>
            <person name="Heitman J."/>
            <person name="Sun S."/>
            <person name="Springer D."/>
            <person name="Dromer F."/>
            <person name="Young S."/>
            <person name="Zeng Q."/>
            <person name="Gargeya S."/>
            <person name="Abouelleil A."/>
            <person name="Alvarado L."/>
            <person name="Chapman S.B."/>
            <person name="Gainer-Dewar J."/>
            <person name="Goldberg J."/>
            <person name="Griggs A."/>
            <person name="Gujja S."/>
            <person name="Hansen M."/>
            <person name="Howarth C."/>
            <person name="Imamovic A."/>
            <person name="Larimer J."/>
            <person name="Murphy C."/>
            <person name="Naylor J."/>
            <person name="Pearson M."/>
            <person name="Priest M."/>
            <person name="Roberts A."/>
            <person name="Saif S."/>
            <person name="Shea T."/>
            <person name="Sykes S."/>
            <person name="Wortman J."/>
            <person name="Nusbaum C."/>
            <person name="Birren B."/>
        </authorList>
    </citation>
    <scope>NUCLEOTIDE SEQUENCE [LARGE SCALE GENOMIC DNA]</scope>
    <source>
        <strain evidence="3">CA1280</strain>
    </source>
</reference>
<dbReference type="HOGENOM" id="CLU_066901_0_0_1"/>
<dbReference type="InterPro" id="IPR000868">
    <property type="entry name" value="Isochorismatase-like_dom"/>
</dbReference>
<dbReference type="SUPFAM" id="SSF52499">
    <property type="entry name" value="Isochorismatase-like hydrolases"/>
    <property type="match status" value="1"/>
</dbReference>
<dbReference type="Gene3D" id="3.40.50.850">
    <property type="entry name" value="Isochorismatase-like"/>
    <property type="match status" value="1"/>
</dbReference>
<dbReference type="EMBL" id="KN847982">
    <property type="protein sequence ID" value="KIR46933.1"/>
    <property type="molecule type" value="Genomic_DNA"/>
</dbReference>
<dbReference type="Pfam" id="PF00857">
    <property type="entry name" value="Isochorismatase"/>
    <property type="match status" value="1"/>
</dbReference>
<dbReference type="AlphaFoldDB" id="A0A0D0UF43"/>
<proteinExistence type="inferred from homology"/>
<dbReference type="InterPro" id="IPR036380">
    <property type="entry name" value="Isochorismatase-like_sf"/>
</dbReference>
<gene>
    <name evidence="3" type="ORF">I312_03826</name>
</gene>
<comment type="similarity">
    <text evidence="1">Belongs to the isochorismatase family.</text>
</comment>
<dbReference type="InterPro" id="IPR050993">
    <property type="entry name" value="Isochorismatase_domain"/>
</dbReference>